<proteinExistence type="predicted"/>
<protein>
    <recommendedName>
        <fullName evidence="1">Peptidase M11 gametolysin domain-containing protein</fullName>
    </recommendedName>
</protein>
<reference evidence="3" key="1">
    <citation type="journal article" date="2016" name="Nat. Commun.">
        <title>The Gonium pectorale genome demonstrates co-option of cell cycle regulation during the evolution of multicellularity.</title>
        <authorList>
            <person name="Hanschen E.R."/>
            <person name="Marriage T.N."/>
            <person name="Ferris P.J."/>
            <person name="Hamaji T."/>
            <person name="Toyoda A."/>
            <person name="Fujiyama A."/>
            <person name="Neme R."/>
            <person name="Noguchi H."/>
            <person name="Minakuchi Y."/>
            <person name="Suzuki M."/>
            <person name="Kawai-Toyooka H."/>
            <person name="Smith D.R."/>
            <person name="Sparks H."/>
            <person name="Anderson J."/>
            <person name="Bakaric R."/>
            <person name="Luria V."/>
            <person name="Karger A."/>
            <person name="Kirschner M.W."/>
            <person name="Durand P.M."/>
            <person name="Michod R.E."/>
            <person name="Nozaki H."/>
            <person name="Olson B.J."/>
        </authorList>
    </citation>
    <scope>NUCLEOTIDE SEQUENCE [LARGE SCALE GENOMIC DNA]</scope>
    <source>
        <strain evidence="3">NIES-2863</strain>
    </source>
</reference>
<dbReference type="Pfam" id="PF05548">
    <property type="entry name" value="Peptidase_M11"/>
    <property type="match status" value="1"/>
</dbReference>
<comment type="caution">
    <text evidence="2">The sequence shown here is derived from an EMBL/GenBank/DDBJ whole genome shotgun (WGS) entry which is preliminary data.</text>
</comment>
<evidence type="ECO:0000313" key="3">
    <source>
        <dbReference type="Proteomes" id="UP000075714"/>
    </source>
</evidence>
<accession>A0A150G5Y5</accession>
<dbReference type="OrthoDB" id="541433at2759"/>
<name>A0A150G5Y5_GONPE</name>
<organism evidence="2 3">
    <name type="scientific">Gonium pectorale</name>
    <name type="common">Green alga</name>
    <dbReference type="NCBI Taxonomy" id="33097"/>
    <lineage>
        <taxon>Eukaryota</taxon>
        <taxon>Viridiplantae</taxon>
        <taxon>Chlorophyta</taxon>
        <taxon>core chlorophytes</taxon>
        <taxon>Chlorophyceae</taxon>
        <taxon>CS clade</taxon>
        <taxon>Chlamydomonadales</taxon>
        <taxon>Volvocaceae</taxon>
        <taxon>Gonium</taxon>
    </lineage>
</organism>
<sequence length="414" mass="45256">MIGRPCVLKGNITVNTDGSLLLKTITNVKWTFTWSAVPEGLYKVRRGDLVQANGRCVLSTRPYTLVATKVAVLASSGGDSIRSADAGPLDAWATTLPKYFASASFGALSMPVDPAYNKVLTERVKLDCEGELPSGYWWTASRDANEWNLRRWGDAVDNDASSRLSENLDPYQHHVYLMPNLGMTSYGVMINDPPLRTWITSDPFYLPIVNTIHELGHNLGLAHAQGYDAAGNLQEYGDGSCPMGFGPRLSHYNAPNSYALGWTTPQAVLQAGDLQPGVWKPFKLRGLADSPVSSLQILPNTWSASGWQYQHSLWVSFRRATPNNTDAELLPMYRNKVQVHRWTPDVYGCNCGPTTLLSTLDSANATTWPRPGSTAPWDTASPLLVVRVSSIDEAAGAAYVSLCRKPTAGSTMCR</sequence>
<dbReference type="STRING" id="33097.A0A150G5Y5"/>
<dbReference type="EMBL" id="LSYV01000061">
    <property type="protein sequence ID" value="KXZ44945.1"/>
    <property type="molecule type" value="Genomic_DNA"/>
</dbReference>
<keyword evidence="3" id="KW-1185">Reference proteome</keyword>
<evidence type="ECO:0000313" key="2">
    <source>
        <dbReference type="EMBL" id="KXZ44945.1"/>
    </source>
</evidence>
<feature type="domain" description="Peptidase M11 gametolysin" evidence="1">
    <location>
        <begin position="75"/>
        <end position="343"/>
    </location>
</feature>
<dbReference type="Proteomes" id="UP000075714">
    <property type="component" value="Unassembled WGS sequence"/>
</dbReference>
<gene>
    <name evidence="2" type="ORF">GPECTOR_60g722</name>
</gene>
<evidence type="ECO:0000259" key="1">
    <source>
        <dbReference type="Pfam" id="PF05548"/>
    </source>
</evidence>
<dbReference type="AlphaFoldDB" id="A0A150G5Y5"/>
<dbReference type="InterPro" id="IPR008752">
    <property type="entry name" value="Peptidase_M11"/>
</dbReference>
<dbReference type="SUPFAM" id="SSF55486">
    <property type="entry name" value="Metalloproteases ('zincins'), catalytic domain"/>
    <property type="match status" value="1"/>
</dbReference>